<accession>A0A8H4ZHW5</accession>
<dbReference type="Proteomes" id="UP000573603">
    <property type="component" value="Unassembled WGS sequence"/>
</dbReference>
<sequence length="220" mass="25275">MSSSKNKPPELYKPLEGYSFYLIDQVKGKYEGKIRKNCGTIRKSWTPQTANVVCSKAEYNSFRRRIAGDVGDKVELPDKDFIAIERAYRDSAKYVVNTGCLDALGDNSHVWRRIDWADLYENKEPETRFDFFIQEMQTHGVQRLSSLLDEAIEVSSEDNMKAKSYDREYTRIANVIKDCPNELAILNNLRDKHDDAIALIRDVRKVAGTLVQDESHESAE</sequence>
<comment type="caution">
    <text evidence="1">The sequence shown here is derived from an EMBL/GenBank/DDBJ whole genome shotgun (WGS) entry which is preliminary data.</text>
</comment>
<keyword evidence="2" id="KW-1185">Reference proteome</keyword>
<dbReference type="AlphaFoldDB" id="A0A8H4ZHW5"/>
<evidence type="ECO:0000313" key="1">
    <source>
        <dbReference type="EMBL" id="KAF5246557.1"/>
    </source>
</evidence>
<gene>
    <name evidence="1" type="ORF">FANTH_6807</name>
</gene>
<evidence type="ECO:0000313" key="2">
    <source>
        <dbReference type="Proteomes" id="UP000573603"/>
    </source>
</evidence>
<reference evidence="1 2" key="1">
    <citation type="journal article" date="2020" name="BMC Genomics">
        <title>Correction to: Identification and distribution of gene clusters required for synthesis of sphingolipid metabolism inhibitors in diverse species of the filamentous fungus Fusarium.</title>
        <authorList>
            <person name="Kim H.S."/>
            <person name="Lohmar J.M."/>
            <person name="Busman M."/>
            <person name="Brown D.W."/>
            <person name="Naumann T.A."/>
            <person name="Divon H.H."/>
            <person name="Lysoe E."/>
            <person name="Uhlig S."/>
            <person name="Proctor R.H."/>
        </authorList>
    </citation>
    <scope>NUCLEOTIDE SEQUENCE [LARGE SCALE GENOMIC DNA]</scope>
    <source>
        <strain evidence="1 2">NRRL 25214</strain>
    </source>
</reference>
<name>A0A8H4ZHW5_9HYPO</name>
<proteinExistence type="predicted"/>
<protein>
    <submittedName>
        <fullName evidence="1">Uncharacterized protein</fullName>
    </submittedName>
</protein>
<dbReference type="EMBL" id="JABEVY010000149">
    <property type="protein sequence ID" value="KAF5246557.1"/>
    <property type="molecule type" value="Genomic_DNA"/>
</dbReference>
<organism evidence="1 2">
    <name type="scientific">Fusarium anthophilum</name>
    <dbReference type="NCBI Taxonomy" id="48485"/>
    <lineage>
        <taxon>Eukaryota</taxon>
        <taxon>Fungi</taxon>
        <taxon>Dikarya</taxon>
        <taxon>Ascomycota</taxon>
        <taxon>Pezizomycotina</taxon>
        <taxon>Sordariomycetes</taxon>
        <taxon>Hypocreomycetidae</taxon>
        <taxon>Hypocreales</taxon>
        <taxon>Nectriaceae</taxon>
        <taxon>Fusarium</taxon>
        <taxon>Fusarium fujikuroi species complex</taxon>
    </lineage>
</organism>